<gene>
    <name evidence="2" type="ORF">DI536_05970</name>
</gene>
<comment type="caution">
    <text evidence="2">The sequence shown here is derived from an EMBL/GenBank/DDBJ whole genome shotgun (WGS) entry which is preliminary data.</text>
</comment>
<evidence type="ECO:0000259" key="1">
    <source>
        <dbReference type="PROSITE" id="PS50035"/>
    </source>
</evidence>
<dbReference type="PANTHER" id="PTHR21248">
    <property type="entry name" value="CARDIOLIPIN SYNTHASE"/>
    <property type="match status" value="1"/>
</dbReference>
<protein>
    <submittedName>
        <fullName evidence="2">Phospholipase</fullName>
    </submittedName>
</protein>
<evidence type="ECO:0000313" key="3">
    <source>
        <dbReference type="Proteomes" id="UP000249061"/>
    </source>
</evidence>
<reference evidence="2 3" key="1">
    <citation type="submission" date="2017-08" db="EMBL/GenBank/DDBJ databases">
        <title>Infants hospitalized years apart are colonized by the same room-sourced microbial strains.</title>
        <authorList>
            <person name="Brooks B."/>
            <person name="Olm M.R."/>
            <person name="Firek B.A."/>
            <person name="Baker R."/>
            <person name="Thomas B.C."/>
            <person name="Morowitz M.J."/>
            <person name="Banfield J.F."/>
        </authorList>
    </citation>
    <scope>NUCLEOTIDE SEQUENCE [LARGE SCALE GENOMIC DNA]</scope>
    <source>
        <strain evidence="2">S2_003_000_R2_14</strain>
    </source>
</reference>
<dbReference type="GO" id="GO:0030572">
    <property type="term" value="F:phosphatidyltransferase activity"/>
    <property type="evidence" value="ECO:0007669"/>
    <property type="project" value="UniProtKB-ARBA"/>
</dbReference>
<dbReference type="SMART" id="SM00155">
    <property type="entry name" value="PLDc"/>
    <property type="match status" value="1"/>
</dbReference>
<dbReference type="NCBIfam" id="NF038319">
    <property type="entry name" value="DISARM_DrmC_I"/>
    <property type="match status" value="1"/>
</dbReference>
<evidence type="ECO:0000313" key="2">
    <source>
        <dbReference type="EMBL" id="PZR16701.1"/>
    </source>
</evidence>
<name>A0A2W5W0T3_9BACT</name>
<organism evidence="2 3">
    <name type="scientific">Archangium gephyra</name>
    <dbReference type="NCBI Taxonomy" id="48"/>
    <lineage>
        <taxon>Bacteria</taxon>
        <taxon>Pseudomonadati</taxon>
        <taxon>Myxococcota</taxon>
        <taxon>Myxococcia</taxon>
        <taxon>Myxococcales</taxon>
        <taxon>Cystobacterineae</taxon>
        <taxon>Archangiaceae</taxon>
        <taxon>Archangium</taxon>
    </lineage>
</organism>
<dbReference type="SUPFAM" id="SSF56024">
    <property type="entry name" value="Phospholipase D/nuclease"/>
    <property type="match status" value="1"/>
</dbReference>
<dbReference type="Proteomes" id="UP000249061">
    <property type="component" value="Unassembled WGS sequence"/>
</dbReference>
<feature type="domain" description="PLD phosphodiesterase" evidence="1">
    <location>
        <begin position="176"/>
        <end position="203"/>
    </location>
</feature>
<dbReference type="InterPro" id="IPR025202">
    <property type="entry name" value="PLD-like_dom"/>
</dbReference>
<dbReference type="EMBL" id="QFQP01000003">
    <property type="protein sequence ID" value="PZR16701.1"/>
    <property type="molecule type" value="Genomic_DNA"/>
</dbReference>
<accession>A0A2W5W0T3</accession>
<sequence length="238" mass="25721">MARAAAGALVNLASVSTAHLRALETALASRRLRWPASAFALQSEGFSDIVGPLEAFKTLSQEALLAVARCVLAERESAPRRPELVWTGPEQRVSAARDTSVVLADLFARARDRVLLAGFAFDHADVVLRPLWESAQRGVTVRLFVDKAAAPGFATTNWPFGPPLPEVYAFEPVTGVFASLHAKCVVVDGRWSFISSANFTNRGQTRNIEVGALLDDASFAESLERQLQPGAHFVAVPR</sequence>
<dbReference type="GO" id="GO:0032049">
    <property type="term" value="P:cardiolipin biosynthetic process"/>
    <property type="evidence" value="ECO:0007669"/>
    <property type="project" value="UniProtKB-ARBA"/>
</dbReference>
<dbReference type="InterPro" id="IPR047955">
    <property type="entry name" value="DrmC-like"/>
</dbReference>
<dbReference type="InterPro" id="IPR001736">
    <property type="entry name" value="PLipase_D/transphosphatidylase"/>
</dbReference>
<dbReference type="Pfam" id="PF13091">
    <property type="entry name" value="PLDc_2"/>
    <property type="match status" value="1"/>
</dbReference>
<proteinExistence type="predicted"/>
<dbReference type="AlphaFoldDB" id="A0A2W5W0T3"/>
<dbReference type="PANTHER" id="PTHR21248:SF22">
    <property type="entry name" value="PHOSPHOLIPASE D"/>
    <property type="match status" value="1"/>
</dbReference>
<dbReference type="Gene3D" id="3.30.870.10">
    <property type="entry name" value="Endonuclease Chain A"/>
    <property type="match status" value="1"/>
</dbReference>
<dbReference type="PROSITE" id="PS50035">
    <property type="entry name" value="PLD"/>
    <property type="match status" value="1"/>
</dbReference>